<proteinExistence type="predicted"/>
<gene>
    <name evidence="1" type="ORF">LK09_08255</name>
</gene>
<organism evidence="1 2">
    <name type="scientific">Microbacterium mangrovi</name>
    <dbReference type="NCBI Taxonomy" id="1348253"/>
    <lineage>
        <taxon>Bacteria</taxon>
        <taxon>Bacillati</taxon>
        <taxon>Actinomycetota</taxon>
        <taxon>Actinomycetes</taxon>
        <taxon>Micrococcales</taxon>
        <taxon>Microbacteriaceae</taxon>
        <taxon>Microbacterium</taxon>
    </lineage>
</organism>
<keyword evidence="2" id="KW-1185">Reference proteome</keyword>
<dbReference type="OrthoDB" id="5007869at2"/>
<dbReference type="EMBL" id="JTDK01000006">
    <property type="protein sequence ID" value="KHK98850.1"/>
    <property type="molecule type" value="Genomic_DNA"/>
</dbReference>
<dbReference type="STRING" id="1348253.LK09_08255"/>
<name>A0A0B2A6Z1_9MICO</name>
<dbReference type="RefSeq" id="WP_039397768.1">
    <property type="nucleotide sequence ID" value="NZ_JTDK01000006.1"/>
</dbReference>
<comment type="caution">
    <text evidence="1">The sequence shown here is derived from an EMBL/GenBank/DDBJ whole genome shotgun (WGS) entry which is preliminary data.</text>
</comment>
<evidence type="ECO:0000313" key="2">
    <source>
        <dbReference type="Proteomes" id="UP000031030"/>
    </source>
</evidence>
<dbReference type="AlphaFoldDB" id="A0A0B2A6Z1"/>
<protein>
    <submittedName>
        <fullName evidence="1">Uncharacterized protein</fullName>
    </submittedName>
</protein>
<reference evidence="1 2" key="1">
    <citation type="submission" date="2014-11" db="EMBL/GenBank/DDBJ databases">
        <title>Genome sequence of Microbacterium mangrovi MUSC 115(T).</title>
        <authorList>
            <person name="Lee L.-H."/>
        </authorList>
    </citation>
    <scope>NUCLEOTIDE SEQUENCE [LARGE SCALE GENOMIC DNA]</scope>
    <source>
        <strain evidence="1 2">MUSC 115</strain>
    </source>
</reference>
<dbReference type="Proteomes" id="UP000031030">
    <property type="component" value="Unassembled WGS sequence"/>
</dbReference>
<sequence>MKLDRSEIEATIMRVAYASFTYYPAKASDVPGWVLVDDIDWCMEPLANLSTGLQIGFRDRIRLLIIDPEQDKHLFIRDLYTLESAESKDRSE</sequence>
<accession>A0A0B2A6Z1</accession>
<evidence type="ECO:0000313" key="1">
    <source>
        <dbReference type="EMBL" id="KHK98850.1"/>
    </source>
</evidence>